<gene>
    <name evidence="1" type="ORF">OOW_P131scaffold00200g5</name>
</gene>
<organism>
    <name type="scientific">Pyricularia oryzae (strain P131)</name>
    <name type="common">Rice blast fungus</name>
    <name type="synonym">Magnaporthe oryzae</name>
    <dbReference type="NCBI Taxonomy" id="1143193"/>
    <lineage>
        <taxon>Eukaryota</taxon>
        <taxon>Fungi</taxon>
        <taxon>Dikarya</taxon>
        <taxon>Ascomycota</taxon>
        <taxon>Pezizomycotina</taxon>
        <taxon>Sordariomycetes</taxon>
        <taxon>Sordariomycetidae</taxon>
        <taxon>Magnaporthales</taxon>
        <taxon>Pyriculariaceae</taxon>
        <taxon>Pyricularia</taxon>
    </lineage>
</organism>
<sequence length="57" mass="6218">MAIGEGGMERQLEGSPSEESAQLCISQFKIKMIIDQHLDQVVRGTSYAPLPLRAAIC</sequence>
<dbReference type="AlphaFoldDB" id="L7JL43"/>
<proteinExistence type="predicted"/>
<reference evidence="1" key="1">
    <citation type="journal article" date="2012" name="PLoS Genet.">
        <title>Comparative analysis of the genomes of two field isolates of the rice blast fungus Magnaporthe oryzae.</title>
        <authorList>
            <person name="Xue M."/>
            <person name="Yang J."/>
            <person name="Li Z."/>
            <person name="Hu S."/>
            <person name="Yao N."/>
            <person name="Dean R.A."/>
            <person name="Zhao W."/>
            <person name="Shen M."/>
            <person name="Zhang H."/>
            <person name="Li C."/>
            <person name="Liu L."/>
            <person name="Cao L."/>
            <person name="Xu X."/>
            <person name="Xing Y."/>
            <person name="Hsiang T."/>
            <person name="Zhang Z."/>
            <person name="Xu J.R."/>
            <person name="Peng Y.L."/>
        </authorList>
    </citation>
    <scope>NUCLEOTIDE SEQUENCE [LARGE SCALE GENOMIC DNA]</scope>
    <source>
        <strain evidence="1">P131</strain>
    </source>
</reference>
<name>L7JL43_PYRO1</name>
<protein>
    <submittedName>
        <fullName evidence="1">Uncharacterized protein</fullName>
    </submittedName>
</protein>
<accession>L7JL43</accession>
<dbReference type="EMBL" id="JH794035">
    <property type="protein sequence ID" value="ELQ68952.1"/>
    <property type="molecule type" value="Genomic_DNA"/>
</dbReference>
<evidence type="ECO:0000313" key="1">
    <source>
        <dbReference type="EMBL" id="ELQ68952.1"/>
    </source>
</evidence>